<evidence type="ECO:0000259" key="2">
    <source>
        <dbReference type="Pfam" id="PF07157"/>
    </source>
</evidence>
<sequence length="172" mass="18883">MSLMLSGIKTGGGREKQPAKARSVTCRFSSSRSKKQAGGRRLVKREYPLRDTGGVNDLGKKLRSRTFSACILNSNAETARDEAGALMDALDAPGSGELVHPDFGTVDVMVDSWECRTKADETELLRVHRYRLSVVAGYCPGRRDRHQCSRTGTGRCCNRFSGRYAVLLSGRP</sequence>
<feature type="domain" description="DNA circulation N-terminal" evidence="2">
    <location>
        <begin position="32"/>
        <end position="108"/>
    </location>
</feature>
<proteinExistence type="predicted"/>
<reference evidence="3 4" key="1">
    <citation type="submission" date="2018-06" db="EMBL/GenBank/DDBJ databases">
        <authorList>
            <consortium name="Pathogen Informatics"/>
            <person name="Doyle S."/>
        </authorList>
    </citation>
    <scope>NUCLEOTIDE SEQUENCE [LARGE SCALE GENOMIC DNA]</scope>
    <source>
        <strain evidence="3 4">NCTC8009</strain>
    </source>
</reference>
<evidence type="ECO:0000313" key="4">
    <source>
        <dbReference type="Proteomes" id="UP000250991"/>
    </source>
</evidence>
<protein>
    <submittedName>
        <fullName evidence="3">Putative DNA circulation protein</fullName>
    </submittedName>
</protein>
<feature type="region of interest" description="Disordered" evidence="1">
    <location>
        <begin position="1"/>
        <end position="23"/>
    </location>
</feature>
<dbReference type="Proteomes" id="UP000250991">
    <property type="component" value="Unassembled WGS sequence"/>
</dbReference>
<dbReference type="EMBL" id="UARW01000010">
    <property type="protein sequence ID" value="SQD03547.1"/>
    <property type="molecule type" value="Genomic_DNA"/>
</dbReference>
<dbReference type="Pfam" id="PF07157">
    <property type="entry name" value="DNA_circ_N"/>
    <property type="match status" value="1"/>
</dbReference>
<evidence type="ECO:0000313" key="3">
    <source>
        <dbReference type="EMBL" id="SQD03547.1"/>
    </source>
</evidence>
<name>A0A2X3JWJ8_ECOLX</name>
<accession>A0A2X3JWJ8</accession>
<organism evidence="3 4">
    <name type="scientific">Escherichia coli</name>
    <dbReference type="NCBI Taxonomy" id="562"/>
    <lineage>
        <taxon>Bacteria</taxon>
        <taxon>Pseudomonadati</taxon>
        <taxon>Pseudomonadota</taxon>
        <taxon>Gammaproteobacteria</taxon>
        <taxon>Enterobacterales</taxon>
        <taxon>Enterobacteriaceae</taxon>
        <taxon>Escherichia</taxon>
    </lineage>
</organism>
<gene>
    <name evidence="3" type="ORF">NCTC8009_04040</name>
</gene>
<dbReference type="AlphaFoldDB" id="A0A2X3JWJ8"/>
<evidence type="ECO:0000256" key="1">
    <source>
        <dbReference type="SAM" id="MobiDB-lite"/>
    </source>
</evidence>
<dbReference type="InterPro" id="IPR009826">
    <property type="entry name" value="DNA_circ_N"/>
</dbReference>